<dbReference type="RefSeq" id="WP_202828541.1">
    <property type="nucleotide sequence ID" value="NZ_JAEUXJ010000019.1"/>
</dbReference>
<organism evidence="3 4">
    <name type="scientific">Belnapia mucosa</name>
    <dbReference type="NCBI Taxonomy" id="2804532"/>
    <lineage>
        <taxon>Bacteria</taxon>
        <taxon>Pseudomonadati</taxon>
        <taxon>Pseudomonadota</taxon>
        <taxon>Alphaproteobacteria</taxon>
        <taxon>Acetobacterales</taxon>
        <taxon>Roseomonadaceae</taxon>
        <taxon>Belnapia</taxon>
    </lineage>
</organism>
<feature type="compositionally biased region" description="Pro residues" evidence="1">
    <location>
        <begin position="93"/>
        <end position="106"/>
    </location>
</feature>
<dbReference type="PRINTS" id="PR01217">
    <property type="entry name" value="PRICHEXTENSN"/>
</dbReference>
<evidence type="ECO:0008006" key="5">
    <source>
        <dbReference type="Google" id="ProtNLM"/>
    </source>
</evidence>
<accession>A0ABS1VAU8</accession>
<comment type="caution">
    <text evidence="3">The sequence shown here is derived from an EMBL/GenBank/DDBJ whole genome shotgun (WGS) entry which is preliminary data.</text>
</comment>
<sequence>MRRLRRLGVPGALVALLGGGVALAQTKPPPLGAPAPQAGGKFAPPSAPIPAPAPAAPQVDKFATTPPPVATPAPPPVAADKFGAQPPAAAAPAPAPTPPAVAPAPSVPANEPPALGQLRALLGPGVTLTYASATDTAGAIRLQDAVLQQPDGQRITAQQLLLRQPRADGITGAEAQGLTLTDKDGTVTAIARMELRDFAVQRPAPGTELRPDQMSLGFLRLESLAVQGSRPVAVGDVTLQNYRAGQAGQFSLGALDVLVPEGGGVVDRVKIGRIAVEGVDLAGTLAALAAKGSPPPPRGAYAAAVEGVTLTQGDVPVGSLGAFRMTGAPAQGGSGPDTGRVTLEALRVEPSPTIAPWLQRLGYQALTGDLSAETRFDTTAGRLELVGLLLGIRDAGALGLSVTLEGVAPEGAPQDRFQGARLAGFALRYLDQSLLGRLAAAEARDSRRPERQVRDGWASQAAGAMGGGVGAVAPVLAAVQRLLRGQAQEVTITVKPPKPIPVNDLAGAAMGGPEEVQRALGITATAR</sequence>
<gene>
    <name evidence="3" type="ORF">JMJ55_26060</name>
</gene>
<feature type="compositionally biased region" description="Pro residues" evidence="1">
    <location>
        <begin position="65"/>
        <end position="77"/>
    </location>
</feature>
<keyword evidence="4" id="KW-1185">Reference proteome</keyword>
<feature type="compositionally biased region" description="Pro residues" evidence="1">
    <location>
        <begin position="45"/>
        <end position="55"/>
    </location>
</feature>
<evidence type="ECO:0000256" key="2">
    <source>
        <dbReference type="SAM" id="SignalP"/>
    </source>
</evidence>
<feature type="region of interest" description="Disordered" evidence="1">
    <location>
        <begin position="28"/>
        <end position="107"/>
    </location>
</feature>
<evidence type="ECO:0000313" key="4">
    <source>
        <dbReference type="Proteomes" id="UP000606490"/>
    </source>
</evidence>
<protein>
    <recommendedName>
        <fullName evidence="5">AsmA-like C-terminal domain-containing protein</fullName>
    </recommendedName>
</protein>
<keyword evidence="2" id="KW-0732">Signal</keyword>
<feature type="signal peptide" evidence="2">
    <location>
        <begin position="1"/>
        <end position="24"/>
    </location>
</feature>
<proteinExistence type="predicted"/>
<dbReference type="Proteomes" id="UP000606490">
    <property type="component" value="Unassembled WGS sequence"/>
</dbReference>
<name>A0ABS1VAU8_9PROT</name>
<evidence type="ECO:0000256" key="1">
    <source>
        <dbReference type="SAM" id="MobiDB-lite"/>
    </source>
</evidence>
<reference evidence="3 4" key="1">
    <citation type="submission" date="2021-01" db="EMBL/GenBank/DDBJ databases">
        <title>Belnapia mucosa sp. nov. and Belnapia arida sp. nov., isolated from the Tabernas Desert (Almeria, Spain).</title>
        <authorList>
            <person name="Molina-Menor E."/>
            <person name="Vidal-Verdu A."/>
            <person name="Calonge A."/>
            <person name="Satari L."/>
            <person name="Pereto Magraner J."/>
            <person name="Porcar Miralles M."/>
        </authorList>
    </citation>
    <scope>NUCLEOTIDE SEQUENCE [LARGE SCALE GENOMIC DNA]</scope>
    <source>
        <strain evidence="3 4">T6</strain>
    </source>
</reference>
<evidence type="ECO:0000313" key="3">
    <source>
        <dbReference type="EMBL" id="MBL6458800.1"/>
    </source>
</evidence>
<feature type="chain" id="PRO_5047014682" description="AsmA-like C-terminal domain-containing protein" evidence="2">
    <location>
        <begin position="25"/>
        <end position="527"/>
    </location>
</feature>
<feature type="compositionally biased region" description="Low complexity" evidence="1">
    <location>
        <begin position="34"/>
        <end position="44"/>
    </location>
</feature>
<dbReference type="EMBL" id="JAEUXJ010000019">
    <property type="protein sequence ID" value="MBL6458800.1"/>
    <property type="molecule type" value="Genomic_DNA"/>
</dbReference>